<dbReference type="Proteomes" id="UP000695022">
    <property type="component" value="Unplaced"/>
</dbReference>
<keyword evidence="1" id="KW-0732">Signal</keyword>
<feature type="signal peptide" evidence="1">
    <location>
        <begin position="1"/>
        <end position="18"/>
    </location>
</feature>
<protein>
    <submittedName>
        <fullName evidence="3">Uncharacterized protein LOC106804686</fullName>
    </submittedName>
</protein>
<name>A0ABM1DNC8_PRICU</name>
<feature type="chain" id="PRO_5046765107" evidence="1">
    <location>
        <begin position="19"/>
        <end position="114"/>
    </location>
</feature>
<keyword evidence="2" id="KW-1185">Reference proteome</keyword>
<evidence type="ECO:0000256" key="1">
    <source>
        <dbReference type="SAM" id="SignalP"/>
    </source>
</evidence>
<accession>A0ABM1DNC8</accession>
<evidence type="ECO:0000313" key="3">
    <source>
        <dbReference type="RefSeq" id="XP_014661449.1"/>
    </source>
</evidence>
<gene>
    <name evidence="3" type="primary">LOC106804686</name>
</gene>
<sequence>MELTLRFCLLVLLPCVLAQFGPDVGYSGGLQISRADLNAAIDRARQLVEALEEYEKNIFDSGIWARPGSSASFVAAFAKASIESKLLSKGAIVALETTKALARGYRLTTARTLV</sequence>
<organism evidence="2 3">
    <name type="scientific">Priapulus caudatus</name>
    <name type="common">Priapulid worm</name>
    <dbReference type="NCBI Taxonomy" id="37621"/>
    <lineage>
        <taxon>Eukaryota</taxon>
        <taxon>Metazoa</taxon>
        <taxon>Ecdysozoa</taxon>
        <taxon>Scalidophora</taxon>
        <taxon>Priapulida</taxon>
        <taxon>Priapulimorpha</taxon>
        <taxon>Priapulimorphida</taxon>
        <taxon>Priapulidae</taxon>
        <taxon>Priapulus</taxon>
    </lineage>
</organism>
<evidence type="ECO:0000313" key="2">
    <source>
        <dbReference type="Proteomes" id="UP000695022"/>
    </source>
</evidence>
<proteinExistence type="predicted"/>
<reference evidence="3" key="1">
    <citation type="submission" date="2025-08" db="UniProtKB">
        <authorList>
            <consortium name="RefSeq"/>
        </authorList>
    </citation>
    <scope>IDENTIFICATION</scope>
</reference>
<dbReference type="RefSeq" id="XP_014661449.1">
    <property type="nucleotide sequence ID" value="XM_014805963.1"/>
</dbReference>
<dbReference type="GeneID" id="106804686"/>